<dbReference type="Proteomes" id="UP001593833">
    <property type="component" value="Unassembled WGS sequence"/>
</dbReference>
<name>A0ABV6YIC9_UNCEI</name>
<sequence length="188" mass="19824">MRKEIRITGFGGQGIILAGYVLGKAACVYDDKLATMVQSYGPEARGSACAAQVVIADSTIHDPYVRKLEILAALSQEGYDNYVNAIEDGGVLLYDADLVELSEHTSKIGFKASVPATRIAEKMGRRMAANIVMLGFVTGCTSIVSPDAMKEAVRTSVPPGTEEFNLNALDQGLAHAEKAVAGAGKTAQ</sequence>
<accession>A0ABV6YIC9</accession>
<proteinExistence type="predicted"/>
<dbReference type="PANTHER" id="PTHR42730">
    <property type="entry name" value="2-OXOGLUTARATE SYNTHASE SUBUNIT KORC"/>
    <property type="match status" value="1"/>
</dbReference>
<organism evidence="3 4">
    <name type="scientific">Eiseniibacteriota bacterium</name>
    <dbReference type="NCBI Taxonomy" id="2212470"/>
    <lineage>
        <taxon>Bacteria</taxon>
        <taxon>Candidatus Eiseniibacteriota</taxon>
    </lineage>
</organism>
<dbReference type="InterPro" id="IPR052554">
    <property type="entry name" value="2-oxoglutarate_synth_KorC"/>
</dbReference>
<protein>
    <submittedName>
        <fullName evidence="3">2-oxoacid:acceptor oxidoreductase family protein</fullName>
    </submittedName>
</protein>
<dbReference type="InterPro" id="IPR002869">
    <property type="entry name" value="Pyrv_flavodox_OxRed_cen"/>
</dbReference>
<dbReference type="Gene3D" id="3.40.920.10">
    <property type="entry name" value="Pyruvate-ferredoxin oxidoreductase, PFOR, domain III"/>
    <property type="match status" value="1"/>
</dbReference>
<evidence type="ECO:0000313" key="3">
    <source>
        <dbReference type="EMBL" id="MFC1572090.1"/>
    </source>
</evidence>
<feature type="domain" description="Pyruvate/ketoisovalerate oxidoreductase catalytic" evidence="2">
    <location>
        <begin position="11"/>
        <end position="173"/>
    </location>
</feature>
<dbReference type="EMBL" id="JBHPKH010000003">
    <property type="protein sequence ID" value="MFC1572090.1"/>
    <property type="molecule type" value="Genomic_DNA"/>
</dbReference>
<reference evidence="3 4" key="1">
    <citation type="submission" date="2024-09" db="EMBL/GenBank/DDBJ databases">
        <authorList>
            <person name="D'Angelo T."/>
        </authorList>
    </citation>
    <scope>NUCLEOTIDE SEQUENCE [LARGE SCALE GENOMIC DNA]</scope>
    <source>
        <strain evidence="3">SAG AM-320-E07</strain>
    </source>
</reference>
<gene>
    <name evidence="3" type="ORF">ACFL6M_00680</name>
</gene>
<dbReference type="SUPFAM" id="SSF53323">
    <property type="entry name" value="Pyruvate-ferredoxin oxidoreductase, PFOR, domain III"/>
    <property type="match status" value="1"/>
</dbReference>
<keyword evidence="1" id="KW-0560">Oxidoreductase</keyword>
<evidence type="ECO:0000256" key="1">
    <source>
        <dbReference type="ARBA" id="ARBA00023002"/>
    </source>
</evidence>
<keyword evidence="4" id="KW-1185">Reference proteome</keyword>
<evidence type="ECO:0000259" key="2">
    <source>
        <dbReference type="Pfam" id="PF01558"/>
    </source>
</evidence>
<evidence type="ECO:0000313" key="4">
    <source>
        <dbReference type="Proteomes" id="UP001593833"/>
    </source>
</evidence>
<comment type="caution">
    <text evidence="3">The sequence shown here is derived from an EMBL/GenBank/DDBJ whole genome shotgun (WGS) entry which is preliminary data.</text>
</comment>
<dbReference type="InterPro" id="IPR019752">
    <property type="entry name" value="Pyrv/ketoisovalerate_OxRed_cat"/>
</dbReference>
<dbReference type="Pfam" id="PF01558">
    <property type="entry name" value="POR"/>
    <property type="match status" value="1"/>
</dbReference>
<dbReference type="PANTHER" id="PTHR42730:SF1">
    <property type="entry name" value="2-OXOGLUTARATE SYNTHASE SUBUNIT KORC"/>
    <property type="match status" value="1"/>
</dbReference>